<reference evidence="7" key="2">
    <citation type="submission" date="2021-08" db="EMBL/GenBank/DDBJ databases">
        <authorList>
            <person name="Eriksson T."/>
        </authorList>
    </citation>
    <scope>NUCLEOTIDE SEQUENCE</scope>
    <source>
        <strain evidence="7">Stoneville</strain>
        <tissue evidence="7">Whole head</tissue>
    </source>
</reference>
<evidence type="ECO:0000256" key="1">
    <source>
        <dbReference type="ARBA" id="ARBA00004123"/>
    </source>
</evidence>
<sequence>MVSQSNGASELYNLRWNSYFSNLINVFTDHQNQESLVDVTLSCEGQFVKAHRLILSACSVYFQKVFETHTTSQMLILLNDVKFKDLQLVIQFMYKGEVKVADSDMPQFLSLGKMLQVKGLCSVELQENQNSVDEGRNGDTKEAQISLTEKPVNDKTKISESKKVTCNKIVQVGQGTKTKTKETPTVAKKRKLRSPSPAEAKKKNVKQPTPDTSQDATRIPRPPNAFMIFANQWRKKLAVEYPNDSNKDISVRLGNMWKSLSAETKDAFYEDARRADEEHKIKYPGTYRYYYSPKEARYRKAIANINKAAQKVDSSGSGECTEEEFIEIKFEETEAEDNERSKQESNGSN</sequence>
<protein>
    <submittedName>
        <fullName evidence="7">Uncharacterized protein</fullName>
    </submittedName>
</protein>
<dbReference type="AlphaFoldDB" id="A0A8J6H873"/>
<evidence type="ECO:0000313" key="7">
    <source>
        <dbReference type="EMBL" id="KAH0810014.1"/>
    </source>
</evidence>
<dbReference type="InterPro" id="IPR011333">
    <property type="entry name" value="SKP1/BTB/POZ_sf"/>
</dbReference>
<dbReference type="SMART" id="SM00225">
    <property type="entry name" value="BTB"/>
    <property type="match status" value="1"/>
</dbReference>
<accession>A0A8J6H873</accession>
<evidence type="ECO:0000256" key="4">
    <source>
        <dbReference type="SAM" id="MobiDB-lite"/>
    </source>
</evidence>
<keyword evidence="8" id="KW-1185">Reference proteome</keyword>
<dbReference type="PROSITE" id="PS00018">
    <property type="entry name" value="EF_HAND_1"/>
    <property type="match status" value="1"/>
</dbReference>
<feature type="region of interest" description="Disordered" evidence="4">
    <location>
        <begin position="329"/>
        <end position="349"/>
    </location>
</feature>
<comment type="subcellular location">
    <subcellularLocation>
        <location evidence="1">Nucleus</location>
    </subcellularLocation>
</comment>
<dbReference type="InterPro" id="IPR018247">
    <property type="entry name" value="EF_Hand_1_Ca_BS"/>
</dbReference>
<dbReference type="PROSITE" id="PS50097">
    <property type="entry name" value="BTB"/>
    <property type="match status" value="1"/>
</dbReference>
<feature type="compositionally biased region" description="Basic and acidic residues" evidence="4">
    <location>
        <begin position="133"/>
        <end position="142"/>
    </location>
</feature>
<dbReference type="InterPro" id="IPR051095">
    <property type="entry name" value="Dros_DevTransReg"/>
</dbReference>
<dbReference type="SMART" id="SM00398">
    <property type="entry name" value="HMG"/>
    <property type="match status" value="1"/>
</dbReference>
<evidence type="ECO:0000256" key="3">
    <source>
        <dbReference type="PROSITE-ProRule" id="PRU00267"/>
    </source>
</evidence>
<gene>
    <name evidence="7" type="ORF">GEV33_012780</name>
</gene>
<reference evidence="7" key="1">
    <citation type="journal article" date="2020" name="J Insects Food Feed">
        <title>The yellow mealworm (Tenebrio molitor) genome: a resource for the emerging insects as food and feed industry.</title>
        <authorList>
            <person name="Eriksson T."/>
            <person name="Andere A."/>
            <person name="Kelstrup H."/>
            <person name="Emery V."/>
            <person name="Picard C."/>
        </authorList>
    </citation>
    <scope>NUCLEOTIDE SEQUENCE</scope>
    <source>
        <strain evidence="7">Stoneville</strain>
        <tissue evidence="7">Whole head</tissue>
    </source>
</reference>
<feature type="domain" description="HMG box" evidence="6">
    <location>
        <begin position="219"/>
        <end position="288"/>
    </location>
</feature>
<dbReference type="SUPFAM" id="SSF54695">
    <property type="entry name" value="POZ domain"/>
    <property type="match status" value="1"/>
</dbReference>
<dbReference type="Pfam" id="PF00651">
    <property type="entry name" value="BTB"/>
    <property type="match status" value="1"/>
</dbReference>
<comment type="caution">
    <text evidence="7">The sequence shown here is derived from an EMBL/GenBank/DDBJ whole genome shotgun (WGS) entry which is preliminary data.</text>
</comment>
<dbReference type="Gene3D" id="1.10.30.10">
    <property type="entry name" value="High mobility group box domain"/>
    <property type="match status" value="1"/>
</dbReference>
<feature type="region of interest" description="Disordered" evidence="4">
    <location>
        <begin position="175"/>
        <end position="221"/>
    </location>
</feature>
<keyword evidence="2 3" id="KW-0539">Nucleus</keyword>
<keyword evidence="3" id="KW-0238">DNA-binding</keyword>
<feature type="region of interest" description="Disordered" evidence="4">
    <location>
        <begin position="130"/>
        <end position="158"/>
    </location>
</feature>
<dbReference type="InterPro" id="IPR036910">
    <property type="entry name" value="HMG_box_dom_sf"/>
</dbReference>
<dbReference type="PROSITE" id="PS50118">
    <property type="entry name" value="HMG_BOX_2"/>
    <property type="match status" value="1"/>
</dbReference>
<evidence type="ECO:0000259" key="5">
    <source>
        <dbReference type="PROSITE" id="PS50097"/>
    </source>
</evidence>
<proteinExistence type="predicted"/>
<dbReference type="PANTHER" id="PTHR23110:SF99">
    <property type="entry name" value="BROAD-COMPLEX CORE PROTEIN ISOFORM 6"/>
    <property type="match status" value="1"/>
</dbReference>
<evidence type="ECO:0000313" key="8">
    <source>
        <dbReference type="Proteomes" id="UP000719412"/>
    </source>
</evidence>
<feature type="compositionally biased region" description="Basic and acidic residues" evidence="4">
    <location>
        <begin position="329"/>
        <end position="343"/>
    </location>
</feature>
<dbReference type="CDD" id="cd01389">
    <property type="entry name" value="HMG-box_ROX1-like"/>
    <property type="match status" value="1"/>
</dbReference>
<dbReference type="CDD" id="cd18315">
    <property type="entry name" value="BTB_POZ_BAB-like"/>
    <property type="match status" value="1"/>
</dbReference>
<dbReference type="SUPFAM" id="SSF47095">
    <property type="entry name" value="HMG-box"/>
    <property type="match status" value="1"/>
</dbReference>
<feature type="domain" description="BTB" evidence="5">
    <location>
        <begin position="37"/>
        <end position="102"/>
    </location>
</feature>
<evidence type="ECO:0000259" key="6">
    <source>
        <dbReference type="PROSITE" id="PS50118"/>
    </source>
</evidence>
<dbReference type="InterPro" id="IPR000210">
    <property type="entry name" value="BTB/POZ_dom"/>
</dbReference>
<evidence type="ECO:0000256" key="2">
    <source>
        <dbReference type="ARBA" id="ARBA00023242"/>
    </source>
</evidence>
<feature type="compositionally biased region" description="Polar residues" evidence="4">
    <location>
        <begin position="206"/>
        <end position="216"/>
    </location>
</feature>
<dbReference type="InterPro" id="IPR009071">
    <property type="entry name" value="HMG_box_dom"/>
</dbReference>
<dbReference type="PANTHER" id="PTHR23110">
    <property type="entry name" value="BTB DOMAIN TRANSCRIPTION FACTOR"/>
    <property type="match status" value="1"/>
</dbReference>
<organism evidence="7 8">
    <name type="scientific">Tenebrio molitor</name>
    <name type="common">Yellow mealworm beetle</name>
    <dbReference type="NCBI Taxonomy" id="7067"/>
    <lineage>
        <taxon>Eukaryota</taxon>
        <taxon>Metazoa</taxon>
        <taxon>Ecdysozoa</taxon>
        <taxon>Arthropoda</taxon>
        <taxon>Hexapoda</taxon>
        <taxon>Insecta</taxon>
        <taxon>Pterygota</taxon>
        <taxon>Neoptera</taxon>
        <taxon>Endopterygota</taxon>
        <taxon>Coleoptera</taxon>
        <taxon>Polyphaga</taxon>
        <taxon>Cucujiformia</taxon>
        <taxon>Tenebrionidae</taxon>
        <taxon>Tenebrio</taxon>
    </lineage>
</organism>
<feature type="DNA-binding region" description="HMG box" evidence="3">
    <location>
        <begin position="219"/>
        <end position="288"/>
    </location>
</feature>
<dbReference type="Proteomes" id="UP000719412">
    <property type="component" value="Unassembled WGS sequence"/>
</dbReference>
<dbReference type="Pfam" id="PF00505">
    <property type="entry name" value="HMG_box"/>
    <property type="match status" value="1"/>
</dbReference>
<dbReference type="EMBL" id="JABDTM020027773">
    <property type="protein sequence ID" value="KAH0810014.1"/>
    <property type="molecule type" value="Genomic_DNA"/>
</dbReference>
<name>A0A8J6H873_TENMO</name>
<dbReference type="Gene3D" id="3.30.710.10">
    <property type="entry name" value="Potassium Channel Kv1.1, Chain A"/>
    <property type="match status" value="1"/>
</dbReference>
<dbReference type="GO" id="GO:0006357">
    <property type="term" value="P:regulation of transcription by RNA polymerase II"/>
    <property type="evidence" value="ECO:0007669"/>
    <property type="project" value="TreeGrafter"/>
</dbReference>
<dbReference type="GO" id="GO:0003677">
    <property type="term" value="F:DNA binding"/>
    <property type="evidence" value="ECO:0007669"/>
    <property type="project" value="UniProtKB-UniRule"/>
</dbReference>
<dbReference type="GO" id="GO:0005634">
    <property type="term" value="C:nucleus"/>
    <property type="evidence" value="ECO:0007669"/>
    <property type="project" value="UniProtKB-SubCell"/>
</dbReference>